<evidence type="ECO:0000313" key="2">
    <source>
        <dbReference type="EMBL" id="MFB9055296.1"/>
    </source>
</evidence>
<organism evidence="2 3">
    <name type="scientific">Mariniflexile ostreae</name>
    <dbReference type="NCBI Taxonomy" id="1520892"/>
    <lineage>
        <taxon>Bacteria</taxon>
        <taxon>Pseudomonadati</taxon>
        <taxon>Bacteroidota</taxon>
        <taxon>Flavobacteriia</taxon>
        <taxon>Flavobacteriales</taxon>
        <taxon>Flavobacteriaceae</taxon>
        <taxon>Mariniflexile</taxon>
    </lineage>
</organism>
<name>A0ABV5F768_9FLAO</name>
<sequence>MKNVIFILTSFAILVGVSCREEKTKTEKIIIEKQVETPKPENSDGTSFSIDKEGVEFSNKKGDKKTEININ</sequence>
<evidence type="ECO:0000256" key="1">
    <source>
        <dbReference type="SAM" id="MobiDB-lite"/>
    </source>
</evidence>
<feature type="compositionally biased region" description="Basic and acidic residues" evidence="1">
    <location>
        <begin position="50"/>
        <end position="71"/>
    </location>
</feature>
<accession>A0ABV5F768</accession>
<comment type="caution">
    <text evidence="2">The sequence shown here is derived from an EMBL/GenBank/DDBJ whole genome shotgun (WGS) entry which is preliminary data.</text>
</comment>
<dbReference type="PROSITE" id="PS51257">
    <property type="entry name" value="PROKAR_LIPOPROTEIN"/>
    <property type="match status" value="1"/>
</dbReference>
<feature type="region of interest" description="Disordered" evidence="1">
    <location>
        <begin position="35"/>
        <end position="71"/>
    </location>
</feature>
<dbReference type="RefSeq" id="WP_379859482.1">
    <property type="nucleotide sequence ID" value="NZ_JBHMFC010000003.1"/>
</dbReference>
<proteinExistence type="predicted"/>
<dbReference type="EMBL" id="JBHMFC010000003">
    <property type="protein sequence ID" value="MFB9055296.1"/>
    <property type="molecule type" value="Genomic_DNA"/>
</dbReference>
<protein>
    <submittedName>
        <fullName evidence="2">Uncharacterized protein</fullName>
    </submittedName>
</protein>
<evidence type="ECO:0000313" key="3">
    <source>
        <dbReference type="Proteomes" id="UP001589585"/>
    </source>
</evidence>
<dbReference type="Proteomes" id="UP001589585">
    <property type="component" value="Unassembled WGS sequence"/>
</dbReference>
<reference evidence="2 3" key="1">
    <citation type="submission" date="2024-09" db="EMBL/GenBank/DDBJ databases">
        <authorList>
            <person name="Sun Q."/>
            <person name="Mori K."/>
        </authorList>
    </citation>
    <scope>NUCLEOTIDE SEQUENCE [LARGE SCALE GENOMIC DNA]</scope>
    <source>
        <strain evidence="2 3">CECT 8622</strain>
    </source>
</reference>
<gene>
    <name evidence="2" type="ORF">ACFFU9_00930</name>
</gene>
<keyword evidence="3" id="KW-1185">Reference proteome</keyword>